<keyword evidence="10" id="KW-1185">Reference proteome</keyword>
<evidence type="ECO:0000313" key="10">
    <source>
        <dbReference type="Proteomes" id="UP000779508"/>
    </source>
</evidence>
<evidence type="ECO:0000313" key="9">
    <source>
        <dbReference type="EMBL" id="MBU5676141.1"/>
    </source>
</evidence>
<dbReference type="InterPro" id="IPR005467">
    <property type="entry name" value="His_kinase_dom"/>
</dbReference>
<dbReference type="EC" id="2.7.13.3" evidence="2"/>
<dbReference type="NCBIfam" id="TIGR00229">
    <property type="entry name" value="sensory_box"/>
    <property type="match status" value="1"/>
</dbReference>
<keyword evidence="7" id="KW-1133">Transmembrane helix</keyword>
<feature type="transmembrane region" description="Helical" evidence="7">
    <location>
        <begin position="21"/>
        <end position="42"/>
    </location>
</feature>
<dbReference type="RefSeq" id="WP_216415629.1">
    <property type="nucleotide sequence ID" value="NZ_JAHLQK010000002.1"/>
</dbReference>
<dbReference type="Pfam" id="PF17159">
    <property type="entry name" value="MASE3"/>
    <property type="match status" value="1"/>
</dbReference>
<dbReference type="InterPro" id="IPR003594">
    <property type="entry name" value="HATPase_dom"/>
</dbReference>
<dbReference type="EMBL" id="JAHLQK010000002">
    <property type="protein sequence ID" value="MBU5676141.1"/>
    <property type="molecule type" value="Genomic_DNA"/>
</dbReference>
<sequence>MTNSIISCNKKEQRCSHIVKNIILLSMLIGITFIGFKNYLLFHITVELFAIIIAGTISIIGINTYTNNRNQSLIFLGISYGFVACFDLLHALTYKGMMILPIEGVDIPTQLWIIARYIESTSLFIAGFSWKKNINFQKIIGSYFIVSVILLLSVIGGDIFPSAFIEGVGLTYFKIISEYLICGILAASIILFHKNKTLWNKKTYSYIIASILISILSEFFFTLYIDVYDIFNMIGHILKVISFYLMYRAIIKIAIKMPYEELNKSEQRYRNLIELFPDGVFVIKDDRIILANHRFSQLLGFENSMQLVGKHLKDYATQDWYPIIDKYTRTINPNDKKQIFREEVLSLEGRDIISEVIMAPFQYETHNATLIVLRDVSERKKAQELEKSMEENRKRLEESLEYDRMKTEFYSNLSHEMRTPLNLIFSTVQILELELKNKLIDANDPVINKYILLLRQNFYRMLKLVNNLLDITKMDAGYFKLDLKAHNIVNVVEEITLSIVDYTEKKNITLLFDTEVEEKIVYIDPNAIERIILNLLSNAIKFTDAGADIIVNIYDRQDKILISVKDTGIGIPKDKLKGIFDRFTQVEKTLKRNQQGTGLGLSLVETLVKLHGGKIYVYSELGKGTEFIIELPTQNIDYETCHIEDYGVDEWQSKYVERINIELSDIYPTIQAK</sequence>
<feature type="transmembrane region" description="Helical" evidence="7">
    <location>
        <begin position="73"/>
        <end position="91"/>
    </location>
</feature>
<keyword evidence="6" id="KW-0175">Coiled coil</keyword>
<dbReference type="Pfam" id="PF13188">
    <property type="entry name" value="PAS_8"/>
    <property type="match status" value="1"/>
</dbReference>
<dbReference type="PROSITE" id="PS50109">
    <property type="entry name" value="HIS_KIN"/>
    <property type="match status" value="1"/>
</dbReference>
<evidence type="ECO:0000256" key="1">
    <source>
        <dbReference type="ARBA" id="ARBA00000085"/>
    </source>
</evidence>
<evidence type="ECO:0000256" key="3">
    <source>
        <dbReference type="ARBA" id="ARBA00022679"/>
    </source>
</evidence>
<keyword evidence="7" id="KW-0812">Transmembrane</keyword>
<keyword evidence="7" id="KW-0472">Membrane</keyword>
<reference evidence="9 10" key="1">
    <citation type="submission" date="2021-06" db="EMBL/GenBank/DDBJ databases">
        <authorList>
            <person name="Sun Q."/>
            <person name="Li D."/>
        </authorList>
    </citation>
    <scope>NUCLEOTIDE SEQUENCE [LARGE SCALE GENOMIC DNA]</scope>
    <source>
        <strain evidence="9 10">MSJ-5</strain>
    </source>
</reference>
<name>A0ABS6G450_9FIRM</name>
<dbReference type="Pfam" id="PF02518">
    <property type="entry name" value="HATPase_c"/>
    <property type="match status" value="1"/>
</dbReference>
<dbReference type="PANTHER" id="PTHR43711">
    <property type="entry name" value="TWO-COMPONENT HISTIDINE KINASE"/>
    <property type="match status" value="1"/>
</dbReference>
<gene>
    <name evidence="9" type="ORF">KQI88_06900</name>
</gene>
<evidence type="ECO:0000256" key="2">
    <source>
        <dbReference type="ARBA" id="ARBA00012438"/>
    </source>
</evidence>
<evidence type="ECO:0000256" key="6">
    <source>
        <dbReference type="SAM" id="Coils"/>
    </source>
</evidence>
<dbReference type="Proteomes" id="UP000779508">
    <property type="component" value="Unassembled WGS sequence"/>
</dbReference>
<dbReference type="SMART" id="SM00388">
    <property type="entry name" value="HisKA"/>
    <property type="match status" value="1"/>
</dbReference>
<dbReference type="Pfam" id="PF00512">
    <property type="entry name" value="HisKA"/>
    <property type="match status" value="1"/>
</dbReference>
<dbReference type="InterPro" id="IPR033425">
    <property type="entry name" value="MASE3"/>
</dbReference>
<feature type="coiled-coil region" evidence="6">
    <location>
        <begin position="373"/>
        <end position="402"/>
    </location>
</feature>
<evidence type="ECO:0000259" key="8">
    <source>
        <dbReference type="PROSITE" id="PS50109"/>
    </source>
</evidence>
<feature type="transmembrane region" description="Helical" evidence="7">
    <location>
        <begin position="48"/>
        <end position="66"/>
    </location>
</feature>
<dbReference type="PANTHER" id="PTHR43711:SF26">
    <property type="entry name" value="SENSOR HISTIDINE KINASE RCSC"/>
    <property type="match status" value="1"/>
</dbReference>
<proteinExistence type="predicted"/>
<feature type="transmembrane region" description="Helical" evidence="7">
    <location>
        <begin position="204"/>
        <end position="224"/>
    </location>
</feature>
<dbReference type="CDD" id="cd00130">
    <property type="entry name" value="PAS"/>
    <property type="match status" value="1"/>
</dbReference>
<dbReference type="CDD" id="cd00082">
    <property type="entry name" value="HisKA"/>
    <property type="match status" value="1"/>
</dbReference>
<accession>A0ABS6G450</accession>
<evidence type="ECO:0000256" key="5">
    <source>
        <dbReference type="ARBA" id="ARBA00023012"/>
    </source>
</evidence>
<dbReference type="SMART" id="SM00091">
    <property type="entry name" value="PAS"/>
    <property type="match status" value="1"/>
</dbReference>
<feature type="transmembrane region" description="Helical" evidence="7">
    <location>
        <begin position="171"/>
        <end position="192"/>
    </location>
</feature>
<evidence type="ECO:0000256" key="4">
    <source>
        <dbReference type="ARBA" id="ARBA00022777"/>
    </source>
</evidence>
<feature type="transmembrane region" description="Helical" evidence="7">
    <location>
        <begin position="142"/>
        <end position="165"/>
    </location>
</feature>
<keyword evidence="5" id="KW-0902">Two-component regulatory system</keyword>
<feature type="transmembrane region" description="Helical" evidence="7">
    <location>
        <begin position="111"/>
        <end position="130"/>
    </location>
</feature>
<organism evidence="9 10">
    <name type="scientific">Alkaliphilus flagellatus</name>
    <dbReference type="NCBI Taxonomy" id="2841507"/>
    <lineage>
        <taxon>Bacteria</taxon>
        <taxon>Bacillati</taxon>
        <taxon>Bacillota</taxon>
        <taxon>Clostridia</taxon>
        <taxon>Peptostreptococcales</taxon>
        <taxon>Natronincolaceae</taxon>
        <taxon>Alkaliphilus</taxon>
    </lineage>
</organism>
<dbReference type="InterPro" id="IPR003661">
    <property type="entry name" value="HisK_dim/P_dom"/>
</dbReference>
<dbReference type="SMART" id="SM00387">
    <property type="entry name" value="HATPase_c"/>
    <property type="match status" value="1"/>
</dbReference>
<dbReference type="InterPro" id="IPR000014">
    <property type="entry name" value="PAS"/>
</dbReference>
<keyword evidence="4" id="KW-0418">Kinase</keyword>
<comment type="caution">
    <text evidence="9">The sequence shown here is derived from an EMBL/GenBank/DDBJ whole genome shotgun (WGS) entry which is preliminary data.</text>
</comment>
<evidence type="ECO:0000256" key="7">
    <source>
        <dbReference type="SAM" id="Phobius"/>
    </source>
</evidence>
<dbReference type="CDD" id="cd16922">
    <property type="entry name" value="HATPase_EvgS-ArcB-TorS-like"/>
    <property type="match status" value="1"/>
</dbReference>
<keyword evidence="3" id="KW-0808">Transferase</keyword>
<feature type="domain" description="Histidine kinase" evidence="8">
    <location>
        <begin position="412"/>
        <end position="635"/>
    </location>
</feature>
<comment type="catalytic activity">
    <reaction evidence="1">
        <text>ATP + protein L-histidine = ADP + protein N-phospho-L-histidine.</text>
        <dbReference type="EC" id="2.7.13.3"/>
    </reaction>
</comment>
<dbReference type="InterPro" id="IPR050736">
    <property type="entry name" value="Sensor_HK_Regulatory"/>
</dbReference>
<protein>
    <recommendedName>
        <fullName evidence="2">histidine kinase</fullName>
        <ecNumber evidence="2">2.7.13.3</ecNumber>
    </recommendedName>
</protein>